<accession>A0A067TN07</accession>
<evidence type="ECO:0000313" key="2">
    <source>
        <dbReference type="EMBL" id="KDR84600.1"/>
    </source>
</evidence>
<evidence type="ECO:0000259" key="1">
    <source>
        <dbReference type="Pfam" id="PF12770"/>
    </source>
</evidence>
<gene>
    <name evidence="2" type="ORF">GALMADRAFT_133860</name>
</gene>
<sequence>MSQVAGLEQTIQKRHSNLVDISNLSTSAAATAIEFGKPGLALEWLEQGRCLVWGQLNNLRTPLLIDTLHGIEPSLSNQMARLSKALEQAGSRTELEALGPSPTVAQKMLIDEENSSHVKLVREWNQLLEKVHELPEFQDFLRPLSYSTLVRGLPKFGTVVIINIQKDRCDAIALNSGIDNPLQIPLDTFSYTKAEDLREQFQAHLRRSDVRMREAERDLTDRGMRRMGDITIKGVLRQLWELVVRPILIGLGFTEPPPELMRIWWCTTGPLAFLPIHAAGIYDGPAPSSLSDFAFSSYIPTVRALIEQVKAPKIDVTQKGLFMISQPNTPGMTPIPATVQEVRAIEKVLEDHKLRVMCLNGENATVSDGLANMETYSCIHLACHASQIVEYPLQSAFFLHDGRLDLGSIIQKRLVGADLAFLSACQTSAGNEKLSEEAVHLAAGMMAAGYRGVVATMWSILDQYGPIVAEEFYKNLISKGGSLDSEHAARALHYATQKLRKELGDSDASLLAWVPYVHFGL</sequence>
<organism evidence="2 3">
    <name type="scientific">Galerina marginata (strain CBS 339.88)</name>
    <dbReference type="NCBI Taxonomy" id="685588"/>
    <lineage>
        <taxon>Eukaryota</taxon>
        <taxon>Fungi</taxon>
        <taxon>Dikarya</taxon>
        <taxon>Basidiomycota</taxon>
        <taxon>Agaricomycotina</taxon>
        <taxon>Agaricomycetes</taxon>
        <taxon>Agaricomycetidae</taxon>
        <taxon>Agaricales</taxon>
        <taxon>Agaricineae</taxon>
        <taxon>Strophariaceae</taxon>
        <taxon>Galerina</taxon>
    </lineage>
</organism>
<protein>
    <recommendedName>
        <fullName evidence="1">CHAT domain-containing protein</fullName>
    </recommendedName>
</protein>
<name>A0A067TN07_GALM3</name>
<keyword evidence="3" id="KW-1185">Reference proteome</keyword>
<proteinExistence type="predicted"/>
<dbReference type="STRING" id="685588.A0A067TN07"/>
<dbReference type="Pfam" id="PF12770">
    <property type="entry name" value="CHAT"/>
    <property type="match status" value="1"/>
</dbReference>
<dbReference type="OrthoDB" id="9991317at2759"/>
<dbReference type="EMBL" id="KL142368">
    <property type="protein sequence ID" value="KDR84600.1"/>
    <property type="molecule type" value="Genomic_DNA"/>
</dbReference>
<reference evidence="3" key="1">
    <citation type="journal article" date="2014" name="Proc. Natl. Acad. Sci. U.S.A.">
        <title>Extensive sampling of basidiomycete genomes demonstrates inadequacy of the white-rot/brown-rot paradigm for wood decay fungi.</title>
        <authorList>
            <person name="Riley R."/>
            <person name="Salamov A.A."/>
            <person name="Brown D.W."/>
            <person name="Nagy L.G."/>
            <person name="Floudas D."/>
            <person name="Held B.W."/>
            <person name="Levasseur A."/>
            <person name="Lombard V."/>
            <person name="Morin E."/>
            <person name="Otillar R."/>
            <person name="Lindquist E.A."/>
            <person name="Sun H."/>
            <person name="LaButti K.M."/>
            <person name="Schmutz J."/>
            <person name="Jabbour D."/>
            <person name="Luo H."/>
            <person name="Baker S.E."/>
            <person name="Pisabarro A.G."/>
            <person name="Walton J.D."/>
            <person name="Blanchette R.A."/>
            <person name="Henrissat B."/>
            <person name="Martin F."/>
            <person name="Cullen D."/>
            <person name="Hibbett D.S."/>
            <person name="Grigoriev I.V."/>
        </authorList>
    </citation>
    <scope>NUCLEOTIDE SEQUENCE [LARGE SCALE GENOMIC DNA]</scope>
    <source>
        <strain evidence="3">CBS 339.88</strain>
    </source>
</reference>
<feature type="domain" description="CHAT" evidence="1">
    <location>
        <begin position="235"/>
        <end position="520"/>
    </location>
</feature>
<evidence type="ECO:0000313" key="3">
    <source>
        <dbReference type="Proteomes" id="UP000027222"/>
    </source>
</evidence>
<dbReference type="Proteomes" id="UP000027222">
    <property type="component" value="Unassembled WGS sequence"/>
</dbReference>
<dbReference type="HOGENOM" id="CLU_001305_5_1_1"/>
<dbReference type="AlphaFoldDB" id="A0A067TN07"/>
<dbReference type="InterPro" id="IPR024983">
    <property type="entry name" value="CHAT_dom"/>
</dbReference>